<accession>A0ABV2YY43</accession>
<keyword evidence="2" id="KW-0812">Transmembrane</keyword>
<keyword evidence="2" id="KW-0472">Membrane</keyword>
<keyword evidence="4" id="KW-1185">Reference proteome</keyword>
<feature type="region of interest" description="Disordered" evidence="1">
    <location>
        <begin position="66"/>
        <end position="93"/>
    </location>
</feature>
<evidence type="ECO:0000313" key="3">
    <source>
        <dbReference type="EMBL" id="MEU3710647.1"/>
    </source>
</evidence>
<organism evidence="3 4">
    <name type="scientific">Streptomyces catenulae</name>
    <dbReference type="NCBI Taxonomy" id="66875"/>
    <lineage>
        <taxon>Bacteria</taxon>
        <taxon>Bacillati</taxon>
        <taxon>Actinomycetota</taxon>
        <taxon>Actinomycetes</taxon>
        <taxon>Kitasatosporales</taxon>
        <taxon>Streptomycetaceae</taxon>
        <taxon>Streptomyces</taxon>
    </lineage>
</organism>
<feature type="compositionally biased region" description="Basic and acidic residues" evidence="1">
    <location>
        <begin position="16"/>
        <end position="27"/>
    </location>
</feature>
<dbReference type="RefSeq" id="WP_030283856.1">
    <property type="nucleotide sequence ID" value="NZ_JBEZVI010000007.1"/>
</dbReference>
<feature type="compositionally biased region" description="Low complexity" evidence="1">
    <location>
        <begin position="153"/>
        <end position="163"/>
    </location>
</feature>
<sequence length="197" mass="20124">MPDDAGGTPFPDGEQPDEHDHGSHGAADEDFASVVFDEAFVRAAQIHEPSAVERLVAAAEARAGLAVGPEHESGDPFDDPYGRDRYGAHDDDTFAPYGPYGPYGGALRPYRGTAHWHRPVAWVLAVVMGVGLVALAFTAVHRTAGAGAPGRPPASSGPDTPSGGPRPAPARPGLPPPASAGAVPPTASPVPSGSRPH</sequence>
<feature type="region of interest" description="Disordered" evidence="1">
    <location>
        <begin position="145"/>
        <end position="197"/>
    </location>
</feature>
<dbReference type="EMBL" id="JBEZVI010000007">
    <property type="protein sequence ID" value="MEU3710647.1"/>
    <property type="molecule type" value="Genomic_DNA"/>
</dbReference>
<feature type="region of interest" description="Disordered" evidence="1">
    <location>
        <begin position="1"/>
        <end position="28"/>
    </location>
</feature>
<evidence type="ECO:0000256" key="1">
    <source>
        <dbReference type="SAM" id="MobiDB-lite"/>
    </source>
</evidence>
<feature type="compositionally biased region" description="Basic and acidic residues" evidence="1">
    <location>
        <begin position="69"/>
        <end position="92"/>
    </location>
</feature>
<keyword evidence="2" id="KW-1133">Transmembrane helix</keyword>
<proteinExistence type="predicted"/>
<evidence type="ECO:0000313" key="4">
    <source>
        <dbReference type="Proteomes" id="UP001550853"/>
    </source>
</evidence>
<gene>
    <name evidence="3" type="ORF">AB0E61_11195</name>
</gene>
<comment type="caution">
    <text evidence="3">The sequence shown here is derived from an EMBL/GenBank/DDBJ whole genome shotgun (WGS) entry which is preliminary data.</text>
</comment>
<name>A0ABV2YY43_9ACTN</name>
<evidence type="ECO:0000256" key="2">
    <source>
        <dbReference type="SAM" id="Phobius"/>
    </source>
</evidence>
<dbReference type="Proteomes" id="UP001550853">
    <property type="component" value="Unassembled WGS sequence"/>
</dbReference>
<feature type="compositionally biased region" description="Low complexity" evidence="1">
    <location>
        <begin position="179"/>
        <end position="197"/>
    </location>
</feature>
<feature type="compositionally biased region" description="Pro residues" evidence="1">
    <location>
        <begin position="164"/>
        <end position="178"/>
    </location>
</feature>
<feature type="transmembrane region" description="Helical" evidence="2">
    <location>
        <begin position="120"/>
        <end position="140"/>
    </location>
</feature>
<reference evidence="3 4" key="1">
    <citation type="submission" date="2024-06" db="EMBL/GenBank/DDBJ databases">
        <title>The Natural Products Discovery Center: Release of the First 8490 Sequenced Strains for Exploring Actinobacteria Biosynthetic Diversity.</title>
        <authorList>
            <person name="Kalkreuter E."/>
            <person name="Kautsar S.A."/>
            <person name="Yang D."/>
            <person name="Bader C.D."/>
            <person name="Teijaro C.N."/>
            <person name="Fluegel L."/>
            <person name="Davis C.M."/>
            <person name="Simpson J.R."/>
            <person name="Lauterbach L."/>
            <person name="Steele A.D."/>
            <person name="Gui C."/>
            <person name="Meng S."/>
            <person name="Li G."/>
            <person name="Viehrig K."/>
            <person name="Ye F."/>
            <person name="Su P."/>
            <person name="Kiefer A.F."/>
            <person name="Nichols A."/>
            <person name="Cepeda A.J."/>
            <person name="Yan W."/>
            <person name="Fan B."/>
            <person name="Jiang Y."/>
            <person name="Adhikari A."/>
            <person name="Zheng C.-J."/>
            <person name="Schuster L."/>
            <person name="Cowan T.M."/>
            <person name="Smanski M.J."/>
            <person name="Chevrette M.G."/>
            <person name="De Carvalho L.P.S."/>
            <person name="Shen B."/>
        </authorList>
    </citation>
    <scope>NUCLEOTIDE SEQUENCE [LARGE SCALE GENOMIC DNA]</scope>
    <source>
        <strain evidence="3 4">NPDC033039</strain>
    </source>
</reference>
<protein>
    <submittedName>
        <fullName evidence="3">Uncharacterized protein</fullName>
    </submittedName>
</protein>